<reference evidence="1" key="2">
    <citation type="journal article" date="2023" name="Int. J. Mol. Sci.">
        <title>De Novo Assembly and Annotation of 11 Diverse Shrub Willow (Salix) Genomes Reveals Novel Gene Organization in Sex-Linked Regions.</title>
        <authorList>
            <person name="Hyden B."/>
            <person name="Feng K."/>
            <person name="Yates T.B."/>
            <person name="Jawdy S."/>
            <person name="Cereghino C."/>
            <person name="Smart L.B."/>
            <person name="Muchero W."/>
        </authorList>
    </citation>
    <scope>NUCLEOTIDE SEQUENCE</scope>
    <source>
        <tissue evidence="1">Shoot tip</tissue>
    </source>
</reference>
<organism evidence="1 2">
    <name type="scientific">Salix purpurea</name>
    <name type="common">Purple osier willow</name>
    <dbReference type="NCBI Taxonomy" id="77065"/>
    <lineage>
        <taxon>Eukaryota</taxon>
        <taxon>Viridiplantae</taxon>
        <taxon>Streptophyta</taxon>
        <taxon>Embryophyta</taxon>
        <taxon>Tracheophyta</taxon>
        <taxon>Spermatophyta</taxon>
        <taxon>Magnoliopsida</taxon>
        <taxon>eudicotyledons</taxon>
        <taxon>Gunneridae</taxon>
        <taxon>Pentapetalae</taxon>
        <taxon>rosids</taxon>
        <taxon>fabids</taxon>
        <taxon>Malpighiales</taxon>
        <taxon>Salicaceae</taxon>
        <taxon>Saliceae</taxon>
        <taxon>Salix</taxon>
    </lineage>
</organism>
<accession>A0A9Q0PQ27</accession>
<dbReference type="EMBL" id="JAPFFK010000018">
    <property type="protein sequence ID" value="KAJ6692266.1"/>
    <property type="molecule type" value="Genomic_DNA"/>
</dbReference>
<proteinExistence type="predicted"/>
<sequence>MQSCLSQKYEALLLRDAKSTGEQSLQISYLEWLNIDRDWLDTITDELYEDAQIIEEIKRFKDRAVKSAASGSDRRVGIGVCAKNYANTRAKRVGYFNRSCMEESILGLLNSVFETHKLQRNEIKLVEIVDVMEW</sequence>
<evidence type="ECO:0000313" key="2">
    <source>
        <dbReference type="Proteomes" id="UP001151532"/>
    </source>
</evidence>
<comment type="caution">
    <text evidence="1">The sequence shown here is derived from an EMBL/GenBank/DDBJ whole genome shotgun (WGS) entry which is preliminary data.</text>
</comment>
<dbReference type="GO" id="GO:0042138">
    <property type="term" value="P:meiotic DNA double-strand break formation"/>
    <property type="evidence" value="ECO:0007669"/>
    <property type="project" value="InterPro"/>
</dbReference>
<reference evidence="1" key="1">
    <citation type="submission" date="2022-11" db="EMBL/GenBank/DDBJ databases">
        <authorList>
            <person name="Hyden B.L."/>
            <person name="Feng K."/>
            <person name="Yates T."/>
            <person name="Jawdy S."/>
            <person name="Smart L.B."/>
            <person name="Muchero W."/>
        </authorList>
    </citation>
    <scope>NUCLEOTIDE SEQUENCE</scope>
    <source>
        <tissue evidence="1">Shoot tip</tissue>
    </source>
</reference>
<gene>
    <name evidence="1" type="ORF">OIU79_014092</name>
</gene>
<name>A0A9Q0PQ27_SALPP</name>
<dbReference type="Proteomes" id="UP001151532">
    <property type="component" value="Chromosome 9"/>
</dbReference>
<dbReference type="OrthoDB" id="1925581at2759"/>
<keyword evidence="2" id="KW-1185">Reference proteome</keyword>
<evidence type="ECO:0000313" key="1">
    <source>
        <dbReference type="EMBL" id="KAJ6692266.1"/>
    </source>
</evidence>
<dbReference type="InterPro" id="IPR044969">
    <property type="entry name" value="DFO"/>
</dbReference>
<dbReference type="AlphaFoldDB" id="A0A9Q0PQ27"/>
<dbReference type="PANTHER" id="PTHR37176">
    <property type="entry name" value="F10K1.23"/>
    <property type="match status" value="1"/>
</dbReference>
<dbReference type="PANTHER" id="PTHR37176:SF1">
    <property type="entry name" value="PROTEIN DOUBLE-STRAND BREAK FORMATION"/>
    <property type="match status" value="1"/>
</dbReference>
<protein>
    <submittedName>
        <fullName evidence="1">Uncharacterized protein</fullName>
    </submittedName>
</protein>